<dbReference type="PIRSF" id="PIRSF016578">
    <property type="entry name" value="HsaA"/>
    <property type="match status" value="1"/>
</dbReference>
<evidence type="ECO:0000313" key="5">
    <source>
        <dbReference type="Proteomes" id="UP001521150"/>
    </source>
</evidence>
<dbReference type="Gene3D" id="1.10.540.10">
    <property type="entry name" value="Acyl-CoA dehydrogenase/oxidase, N-terminal domain"/>
    <property type="match status" value="1"/>
</dbReference>
<evidence type="ECO:0000313" key="4">
    <source>
        <dbReference type="EMBL" id="MCE7002850.1"/>
    </source>
</evidence>
<dbReference type="SUPFAM" id="SSF47203">
    <property type="entry name" value="Acyl-CoA dehydrogenase C-terminal domain-like"/>
    <property type="match status" value="1"/>
</dbReference>
<gene>
    <name evidence="4" type="ORF">LWC34_08400</name>
</gene>
<evidence type="ECO:0000256" key="1">
    <source>
        <dbReference type="ARBA" id="ARBA00023002"/>
    </source>
</evidence>
<dbReference type="Pfam" id="PF08028">
    <property type="entry name" value="Acyl-CoA_dh_2"/>
    <property type="match status" value="1"/>
</dbReference>
<dbReference type="Gene3D" id="2.40.110.10">
    <property type="entry name" value="Butyryl-CoA Dehydrogenase, subunit A, domain 2"/>
    <property type="match status" value="1"/>
</dbReference>
<dbReference type="SUPFAM" id="SSF56645">
    <property type="entry name" value="Acyl-CoA dehydrogenase NM domain-like"/>
    <property type="match status" value="1"/>
</dbReference>
<protein>
    <submittedName>
        <fullName evidence="4">Acyl-CoA dehydrogenase</fullName>
    </submittedName>
</protein>
<evidence type="ECO:0000259" key="2">
    <source>
        <dbReference type="Pfam" id="PF02771"/>
    </source>
</evidence>
<comment type="caution">
    <text evidence="4">The sequence shown here is derived from an EMBL/GenBank/DDBJ whole genome shotgun (WGS) entry which is preliminary data.</text>
</comment>
<accession>A0ABS8Z4T0</accession>
<dbReference type="EMBL" id="JAJVCN010000001">
    <property type="protein sequence ID" value="MCE7002850.1"/>
    <property type="molecule type" value="Genomic_DNA"/>
</dbReference>
<dbReference type="Gene3D" id="1.20.140.10">
    <property type="entry name" value="Butyryl-CoA Dehydrogenase, subunit A, domain 3"/>
    <property type="match status" value="1"/>
</dbReference>
<feature type="domain" description="Acyl-CoA dehydrogenase C-terminal" evidence="3">
    <location>
        <begin position="234"/>
        <end position="360"/>
    </location>
</feature>
<dbReference type="Pfam" id="PF02771">
    <property type="entry name" value="Acyl-CoA_dh_N"/>
    <property type="match status" value="1"/>
</dbReference>
<dbReference type="InterPro" id="IPR046373">
    <property type="entry name" value="Acyl-CoA_Oxase/DH_mid-dom_sf"/>
</dbReference>
<dbReference type="Proteomes" id="UP001521150">
    <property type="component" value="Unassembled WGS sequence"/>
</dbReference>
<dbReference type="InterPro" id="IPR013786">
    <property type="entry name" value="AcylCoA_DH/ox_N"/>
</dbReference>
<organism evidence="4 5">
    <name type="scientific">Kibdelosporangium philippinense</name>
    <dbReference type="NCBI Taxonomy" id="211113"/>
    <lineage>
        <taxon>Bacteria</taxon>
        <taxon>Bacillati</taxon>
        <taxon>Actinomycetota</taxon>
        <taxon>Actinomycetes</taxon>
        <taxon>Pseudonocardiales</taxon>
        <taxon>Pseudonocardiaceae</taxon>
        <taxon>Kibdelosporangium</taxon>
    </lineage>
</organism>
<keyword evidence="1" id="KW-0560">Oxidoreductase</keyword>
<sequence length="390" mass="42071">MSGLHVSDEFDTVIAGLDAVSPIILANADTNDEQAGLTKETIKAVHESGIFKASIPHELGGYELSPTQLIELIAKVSYLDASVGWICNAMQTITGSTAAFLGQEGVEELYPDVANDQFALVAGQGTRFGTATRAEGGFLLTGQWSFVSGMALASHLLAVAPYEPTGQLLVLIFPKSEVTVVDNWDVMGLRATGSIDYHCENLFVPDSRIYDLSTAKPRIGGAFYELGSTNTTSIGHAGWALGVGTRMLDEMKKLAEVKTGHPGAAVDTSQFYAEYAQAEAKLRSSVAWTREVWQSNEATVDKGDPLSTEQQTTTKLMQIHVTTSIQEVGLTVYKWAATAALRRGDLQRFFRDLHAGTQHVTSGPVVLQNCGKWLSGLAPTAHWEFMRLLG</sequence>
<proteinExistence type="predicted"/>
<dbReference type="InterPro" id="IPR009100">
    <property type="entry name" value="AcylCoA_DH/oxidase_NM_dom_sf"/>
</dbReference>
<dbReference type="PANTHER" id="PTHR43884">
    <property type="entry name" value="ACYL-COA DEHYDROGENASE"/>
    <property type="match status" value="1"/>
</dbReference>
<reference evidence="4 5" key="1">
    <citation type="submission" date="2021-12" db="EMBL/GenBank/DDBJ databases">
        <title>Genome sequence of Kibdelosporangium philippinense ATCC 49844.</title>
        <authorList>
            <person name="Fedorov E.A."/>
            <person name="Omeragic M."/>
            <person name="Shalygina K.F."/>
            <person name="Maclea K.S."/>
        </authorList>
    </citation>
    <scope>NUCLEOTIDE SEQUENCE [LARGE SCALE GENOMIC DNA]</scope>
    <source>
        <strain evidence="4 5">ATCC 49844</strain>
    </source>
</reference>
<dbReference type="PANTHER" id="PTHR43884:SF12">
    <property type="entry name" value="ISOVALERYL-COA DEHYDROGENASE, MITOCHONDRIAL-RELATED"/>
    <property type="match status" value="1"/>
</dbReference>
<evidence type="ECO:0000259" key="3">
    <source>
        <dbReference type="Pfam" id="PF08028"/>
    </source>
</evidence>
<dbReference type="InterPro" id="IPR013107">
    <property type="entry name" value="Acyl-CoA_DH_C"/>
</dbReference>
<keyword evidence="5" id="KW-1185">Reference proteome</keyword>
<dbReference type="InterPro" id="IPR037069">
    <property type="entry name" value="AcylCoA_DH/ox_N_sf"/>
</dbReference>
<dbReference type="RefSeq" id="WP_233724423.1">
    <property type="nucleotide sequence ID" value="NZ_JAJVCN010000001.1"/>
</dbReference>
<name>A0ABS8Z4T0_9PSEU</name>
<feature type="domain" description="Acyl-CoA dehydrogenase/oxidase N-terminal" evidence="2">
    <location>
        <begin position="26"/>
        <end position="104"/>
    </location>
</feature>
<dbReference type="InterPro" id="IPR036250">
    <property type="entry name" value="AcylCo_DH-like_C"/>
</dbReference>